<evidence type="ECO:0000256" key="1">
    <source>
        <dbReference type="ARBA" id="ARBA00022908"/>
    </source>
</evidence>
<reference evidence="6 7" key="1">
    <citation type="journal article" date="2022" name="Int. J. Syst. Evol. Microbiol.">
        <title>Apilactobacillus apisilvae sp. nov., Nicolia spurrieriana gen. nov. sp. nov., Bombilactobacillus folatiphilus sp. nov. and Bombilactobacillus thymidiniphilus sp. nov., four new lactic acid bacterial isolates from stingless bees Tetragonula carbonaria and Austroplebeia australis.</title>
        <authorList>
            <person name="Oliphant S.A."/>
            <person name="Watson-Haigh N.S."/>
            <person name="Sumby K.M."/>
            <person name="Gardner J."/>
            <person name="Groom S."/>
            <person name="Jiranek V."/>
        </authorList>
    </citation>
    <scope>NUCLEOTIDE SEQUENCE [LARGE SCALE GENOMIC DNA]</scope>
    <source>
        <strain evidence="6 7">SG5_A10</strain>
    </source>
</reference>
<dbReference type="SUPFAM" id="SSF53041">
    <property type="entry name" value="Resolvase-like"/>
    <property type="match status" value="1"/>
</dbReference>
<evidence type="ECO:0000256" key="4">
    <source>
        <dbReference type="PROSITE-ProRule" id="PRU10137"/>
    </source>
</evidence>
<dbReference type="PROSITE" id="PS51736">
    <property type="entry name" value="RECOMBINASES_3"/>
    <property type="match status" value="1"/>
</dbReference>
<evidence type="ECO:0000256" key="3">
    <source>
        <dbReference type="ARBA" id="ARBA00023172"/>
    </source>
</evidence>
<name>A0ABY4PHA0_9LACO</name>
<feature type="domain" description="Resolvase/invertase-type recombinase catalytic" evidence="5">
    <location>
        <begin position="1"/>
        <end position="140"/>
    </location>
</feature>
<dbReference type="InterPro" id="IPR041718">
    <property type="entry name" value="IS607_transposase-like"/>
</dbReference>
<dbReference type="NCBIfam" id="NF033518">
    <property type="entry name" value="transpos_IS607"/>
    <property type="match status" value="1"/>
</dbReference>
<evidence type="ECO:0000313" key="7">
    <source>
        <dbReference type="Proteomes" id="UP000831859"/>
    </source>
</evidence>
<protein>
    <submittedName>
        <fullName evidence="6">IS607 family transposase</fullName>
    </submittedName>
</protein>
<dbReference type="InterPro" id="IPR006119">
    <property type="entry name" value="Resolv_N"/>
</dbReference>
<dbReference type="PROSITE" id="PS00397">
    <property type="entry name" value="RECOMBINASES_1"/>
    <property type="match status" value="1"/>
</dbReference>
<dbReference type="InterPro" id="IPR006118">
    <property type="entry name" value="Recombinase_CS"/>
</dbReference>
<dbReference type="Proteomes" id="UP000831859">
    <property type="component" value="Chromosome"/>
</dbReference>
<keyword evidence="2" id="KW-0238">DNA-binding</keyword>
<dbReference type="CDD" id="cd03769">
    <property type="entry name" value="SR_IS607_transposase_like"/>
    <property type="match status" value="1"/>
</dbReference>
<proteinExistence type="predicted"/>
<organism evidence="6 7">
    <name type="scientific">Apilactobacillus apisilvae</name>
    <dbReference type="NCBI Taxonomy" id="2923364"/>
    <lineage>
        <taxon>Bacteria</taxon>
        <taxon>Bacillati</taxon>
        <taxon>Bacillota</taxon>
        <taxon>Bacilli</taxon>
        <taxon>Lactobacillales</taxon>
        <taxon>Lactobacillaceae</taxon>
        <taxon>Apilactobacillus</taxon>
    </lineage>
</organism>
<evidence type="ECO:0000256" key="2">
    <source>
        <dbReference type="ARBA" id="ARBA00023125"/>
    </source>
</evidence>
<keyword evidence="7" id="KW-1185">Reference proteome</keyword>
<dbReference type="Gene3D" id="1.10.287.2170">
    <property type="match status" value="1"/>
</dbReference>
<keyword evidence="3" id="KW-0233">DNA recombination</keyword>
<dbReference type="InterPro" id="IPR036162">
    <property type="entry name" value="Resolvase-like_N_sf"/>
</dbReference>
<dbReference type="PANTHER" id="PTHR36172">
    <property type="match status" value="1"/>
</dbReference>
<keyword evidence="1" id="KW-0229">DNA integration</keyword>
<dbReference type="Pfam" id="PF00239">
    <property type="entry name" value="Resolvase"/>
    <property type="match status" value="1"/>
</dbReference>
<evidence type="ECO:0000313" key="6">
    <source>
        <dbReference type="EMBL" id="UQS84947.1"/>
    </source>
</evidence>
<dbReference type="Gene3D" id="3.40.50.1390">
    <property type="entry name" value="Resolvase, N-terminal catalytic domain"/>
    <property type="match status" value="1"/>
</dbReference>
<dbReference type="EMBL" id="CP093362">
    <property type="protein sequence ID" value="UQS84947.1"/>
    <property type="molecule type" value="Genomic_DNA"/>
</dbReference>
<sequence>MIYARVSTANQKDDLENQTDFLQTYCNAKGVIISEVITDIGSGLNYHRKKWNRLLDNVIAGNIENIYIAYPDRFIRFGFDWFEQFCNKFGTKIVVVNNKKLSPEQELTEDLINIIHIFSCRSYGLRKYRKGLQDDKNSKN</sequence>
<accession>A0ABY4PHA0</accession>
<dbReference type="InterPro" id="IPR051491">
    <property type="entry name" value="Recombinase/Transposase-rel"/>
</dbReference>
<gene>
    <name evidence="6" type="ORF">MOO46_06805</name>
</gene>
<dbReference type="SMART" id="SM00857">
    <property type="entry name" value="Resolvase"/>
    <property type="match status" value="1"/>
</dbReference>
<dbReference type="InterPro" id="IPR048046">
    <property type="entry name" value="Transpos_IS607"/>
</dbReference>
<feature type="active site" description="O-(5'-phospho-DNA)-serine intermediate" evidence="4">
    <location>
        <position position="7"/>
    </location>
</feature>
<evidence type="ECO:0000259" key="5">
    <source>
        <dbReference type="PROSITE" id="PS51736"/>
    </source>
</evidence>
<dbReference type="PANTHER" id="PTHR36172:SF1">
    <property type="entry name" value="RESOLVASE-RELATED"/>
    <property type="match status" value="1"/>
</dbReference>